<evidence type="ECO:0000259" key="2">
    <source>
        <dbReference type="Pfam" id="PF25794"/>
    </source>
</evidence>
<evidence type="ECO:0000256" key="1">
    <source>
        <dbReference type="SAM" id="MobiDB-lite"/>
    </source>
</evidence>
<gene>
    <name evidence="3" type="ORF">FHX47_000250</name>
</gene>
<evidence type="ECO:0000313" key="4">
    <source>
        <dbReference type="Proteomes" id="UP000547528"/>
    </source>
</evidence>
<dbReference type="Pfam" id="PF25794">
    <property type="entry name" value="SACS"/>
    <property type="match status" value="1"/>
</dbReference>
<comment type="caution">
    <text evidence="3">The sequence shown here is derived from an EMBL/GenBank/DDBJ whole genome shotgun (WGS) entry which is preliminary data.</text>
</comment>
<organism evidence="3 4">
    <name type="scientific">Garicola koreensis</name>
    <dbReference type="NCBI Taxonomy" id="1262554"/>
    <lineage>
        <taxon>Bacteria</taxon>
        <taxon>Bacillati</taxon>
        <taxon>Actinomycetota</taxon>
        <taxon>Actinomycetes</taxon>
        <taxon>Micrococcales</taxon>
        <taxon>Micrococcaceae</taxon>
        <taxon>Garicola</taxon>
    </lineage>
</organism>
<dbReference type="SUPFAM" id="SSF55874">
    <property type="entry name" value="ATPase domain of HSP90 chaperone/DNA topoisomerase II/histidine kinase"/>
    <property type="match status" value="1"/>
</dbReference>
<feature type="region of interest" description="Disordered" evidence="1">
    <location>
        <begin position="252"/>
        <end position="277"/>
    </location>
</feature>
<reference evidence="3 4" key="1">
    <citation type="submission" date="2020-08" db="EMBL/GenBank/DDBJ databases">
        <title>Sequencing the genomes of 1000 actinobacteria strains.</title>
        <authorList>
            <person name="Klenk H.-P."/>
        </authorList>
    </citation>
    <scope>NUCLEOTIDE SEQUENCE [LARGE SCALE GENOMIC DNA]</scope>
    <source>
        <strain evidence="3 4">DSM 28238</strain>
    </source>
</reference>
<accession>A0A7W5TQD6</accession>
<sequence>MTENLGFEELRQKRLRYVESARENNFEEGLNSLLSELYPDNAHFIYELLQNAEDALASTIEFVLAEDHLTVTHDGKRPFSLADIESITGIGNSTKRDDPTQIGKFGVGFKAVFAYTTRPEVRSGEHSFAIEDLFVPIVLGDTQKPDATTFVFPFDRADKPASTAAEEVAHGLSVLDEKTLLFLNHIRTITFELPDGRVGIIEREAVDDLVISIKNSGGEDFIESHWLRLIGPASVSHDGMNALSVAAAFRMDQPKEGRSKRGKQSGSDGPSAESQRTIVPLDEGDVSIYFPAVKESSGLRFHIHAPFASTVARDSVRDDPGNVRLVEDIAALIVDALPRLRTQGLLNDAFLATLPNHDDPIGHPYSLIRAAVAEAFNDQELTPVGRSEGGFAPARTLVASPIGFRRWLEPGDLATLLDLSGTETDQPPRWVRDPVGRAGKFLASLDTIEFGWEELSEAVSAASDADEILADPDSSNDEAAQATLRVWFSWLRAKSDDSLLRVYKLLGFGYRQHDLFDGLEAVPIVRLRKRNVTTHLRGPDTYLPSGRSDTVQSRVPIDLAYFDDDEDHARPNNLASFYRAAGVKRWNESARTERRLAAYREADRPVPEGSEIAQHLEDVRSFIRYASRHGSARWALSDVAFLLAEQSQGKPRWVTPRQTFVDLPFESTGLSGLYPRVPMFWASGSRRGEYAHDSEPYPLARVYLDVDGIVELIASLGAKTGIEIAEVDVIDNPDLSWSWRWINRETVQGKRVDWGIERLDDIIETADHDLLRSLWNVVVLAPASKAIAIYQANASAQPHQITSQLAQTLTATPWVLNRDGDLKLPCEVSVDDLPDDWQAPARTSLIYKLSFGADAARRREQEEGVTEYFRQEGFDENAIEFLREAKESGLTSDDLRSMLQEHKAKDRFPVGASEDPVRRAGVAALDAITAPQHSTSIRPRSVVNGRTQASAESKAYLRSQYSTSIGEMHCQACRKPLPFKTHDGAWYFEAVRVVNARTQIHTANAIALCPLCAALYKYARGTKNEALLEQLYSTVIDAGQGAVEVPVILDGKRIKIAFTGKHAIDLKTALGVAGSGRSDDDGEDEFDLDSDDSSGSSPSS</sequence>
<dbReference type="Proteomes" id="UP000547528">
    <property type="component" value="Unassembled WGS sequence"/>
</dbReference>
<name>A0A7W5TQD6_9MICC</name>
<dbReference type="Gene3D" id="3.30.565.10">
    <property type="entry name" value="Histidine kinase-like ATPase, C-terminal domain"/>
    <property type="match status" value="1"/>
</dbReference>
<dbReference type="AlphaFoldDB" id="A0A7W5TQD6"/>
<proteinExistence type="predicted"/>
<evidence type="ECO:0000313" key="3">
    <source>
        <dbReference type="EMBL" id="MBB3666657.1"/>
    </source>
</evidence>
<dbReference type="RefSeq" id="WP_183357082.1">
    <property type="nucleotide sequence ID" value="NZ_BAABKR010000005.1"/>
</dbReference>
<feature type="region of interest" description="Disordered" evidence="1">
    <location>
        <begin position="1072"/>
        <end position="1100"/>
    </location>
</feature>
<protein>
    <recommendedName>
        <fullName evidence="2">Sacsin/Nov domain-containing protein</fullName>
    </recommendedName>
</protein>
<dbReference type="InterPro" id="IPR058210">
    <property type="entry name" value="SACS/Nov_dom"/>
</dbReference>
<dbReference type="NCBIfam" id="NF047352">
    <property type="entry name" value="P_loop_sacsin"/>
    <property type="match status" value="1"/>
</dbReference>
<feature type="compositionally biased region" description="Polar residues" evidence="1">
    <location>
        <begin position="264"/>
        <end position="277"/>
    </location>
</feature>
<keyword evidence="4" id="KW-1185">Reference proteome</keyword>
<dbReference type="PANTHER" id="PTHR32387:SF0">
    <property type="entry name" value="PROTEIN NO VEIN"/>
    <property type="match status" value="1"/>
</dbReference>
<feature type="compositionally biased region" description="Acidic residues" evidence="1">
    <location>
        <begin position="1080"/>
        <end position="1092"/>
    </location>
</feature>
<dbReference type="InterPro" id="IPR052957">
    <property type="entry name" value="Auxin_embryo_med"/>
</dbReference>
<dbReference type="InterPro" id="IPR036890">
    <property type="entry name" value="HATPase_C_sf"/>
</dbReference>
<feature type="domain" description="Sacsin/Nov" evidence="2">
    <location>
        <begin position="33"/>
        <end position="132"/>
    </location>
</feature>
<dbReference type="PANTHER" id="PTHR32387">
    <property type="entry name" value="WU:FJ29H11"/>
    <property type="match status" value="1"/>
</dbReference>
<dbReference type="EMBL" id="JACIBT010000001">
    <property type="protein sequence ID" value="MBB3666657.1"/>
    <property type="molecule type" value="Genomic_DNA"/>
</dbReference>